<dbReference type="Gene3D" id="1.10.1200.120">
    <property type="entry name" value="Large-conductance mechanosensitive channel, MscL, domain 1"/>
    <property type="match status" value="1"/>
</dbReference>
<comment type="similarity">
    <text evidence="2 10">Belongs to the MscL family.</text>
</comment>
<dbReference type="Proteomes" id="UP000305654">
    <property type="component" value="Unassembled WGS sequence"/>
</dbReference>
<name>A0A5R9J6C8_9PROT</name>
<evidence type="ECO:0000256" key="7">
    <source>
        <dbReference type="ARBA" id="ARBA00023065"/>
    </source>
</evidence>
<feature type="transmembrane region" description="Helical" evidence="10">
    <location>
        <begin position="52"/>
        <end position="73"/>
    </location>
</feature>
<keyword evidence="12" id="KW-1185">Reference proteome</keyword>
<dbReference type="PRINTS" id="PR01264">
    <property type="entry name" value="MECHCHANNEL"/>
</dbReference>
<dbReference type="InterPro" id="IPR037673">
    <property type="entry name" value="MSC/AndL"/>
</dbReference>
<dbReference type="PANTHER" id="PTHR30266">
    <property type="entry name" value="MECHANOSENSITIVE CHANNEL MSCL"/>
    <property type="match status" value="1"/>
</dbReference>
<dbReference type="InterPro" id="IPR001185">
    <property type="entry name" value="MS_channel"/>
</dbReference>
<evidence type="ECO:0000256" key="2">
    <source>
        <dbReference type="ARBA" id="ARBA00007254"/>
    </source>
</evidence>
<protein>
    <recommendedName>
        <fullName evidence="10">Large-conductance mechanosensitive channel</fullName>
    </recommendedName>
</protein>
<keyword evidence="7 10" id="KW-0406">Ion transport</keyword>
<feature type="transmembrane region" description="Helical" evidence="10">
    <location>
        <begin position="28"/>
        <end position="46"/>
    </location>
</feature>
<dbReference type="GO" id="GO:0008381">
    <property type="term" value="F:mechanosensitive monoatomic ion channel activity"/>
    <property type="evidence" value="ECO:0007669"/>
    <property type="project" value="UniProtKB-UniRule"/>
</dbReference>
<dbReference type="PROSITE" id="PS01327">
    <property type="entry name" value="MSCL"/>
    <property type="match status" value="1"/>
</dbReference>
<dbReference type="PANTHER" id="PTHR30266:SF2">
    <property type="entry name" value="LARGE-CONDUCTANCE MECHANOSENSITIVE CHANNEL"/>
    <property type="match status" value="1"/>
</dbReference>
<comment type="function">
    <text evidence="10">Channel that opens in response to stretch forces in the membrane lipid bilayer. May participate in the regulation of osmotic pressure changes within the cell.</text>
</comment>
<gene>
    <name evidence="10 11" type="primary">mscL</name>
    <name evidence="11" type="ORF">FE263_10085</name>
</gene>
<dbReference type="HAMAP" id="MF_00115">
    <property type="entry name" value="MscL"/>
    <property type="match status" value="1"/>
</dbReference>
<evidence type="ECO:0000313" key="11">
    <source>
        <dbReference type="EMBL" id="TLU72413.1"/>
    </source>
</evidence>
<feature type="transmembrane region" description="Helical" evidence="10">
    <location>
        <begin position="94"/>
        <end position="115"/>
    </location>
</feature>
<dbReference type="InterPro" id="IPR036019">
    <property type="entry name" value="MscL_channel"/>
</dbReference>
<keyword evidence="10" id="KW-0997">Cell inner membrane</keyword>
<dbReference type="RefSeq" id="WP_138325875.1">
    <property type="nucleotide sequence ID" value="NZ_VCDI01000003.1"/>
</dbReference>
<keyword evidence="3 10" id="KW-0813">Transport</keyword>
<evidence type="ECO:0000256" key="9">
    <source>
        <dbReference type="ARBA" id="ARBA00023303"/>
    </source>
</evidence>
<sequence>MALSDHHVRVRAPGWVSEFRGFIMKGNVVDLAVGIIIGAAFTGIVQSLVKDIFTPIIGLIVGGIDFTNIFFTLKGPHLATLDAAQKAGAVTLNVGLFLNAVFQFLIVGLVIFWVVKLLTRLHVREDAKPVAAGPTPSETLLAEIRDLLASRPAEVARIGQPLP</sequence>
<accession>A0A5R9J6C8</accession>
<dbReference type="NCBIfam" id="TIGR00220">
    <property type="entry name" value="mscL"/>
    <property type="match status" value="1"/>
</dbReference>
<keyword evidence="4 10" id="KW-1003">Cell membrane</keyword>
<dbReference type="EMBL" id="VCDI01000003">
    <property type="protein sequence ID" value="TLU72413.1"/>
    <property type="molecule type" value="Genomic_DNA"/>
</dbReference>
<dbReference type="InterPro" id="IPR019823">
    <property type="entry name" value="Mechanosensitive_channel_CS"/>
</dbReference>
<dbReference type="AlphaFoldDB" id="A0A5R9J6C8"/>
<dbReference type="GO" id="GO:0005886">
    <property type="term" value="C:plasma membrane"/>
    <property type="evidence" value="ECO:0007669"/>
    <property type="project" value="UniProtKB-SubCell"/>
</dbReference>
<evidence type="ECO:0000256" key="1">
    <source>
        <dbReference type="ARBA" id="ARBA00004651"/>
    </source>
</evidence>
<organism evidence="11 12">
    <name type="scientific">Lichenicoccus roseus</name>
    <dbReference type="NCBI Taxonomy" id="2683649"/>
    <lineage>
        <taxon>Bacteria</taxon>
        <taxon>Pseudomonadati</taxon>
        <taxon>Pseudomonadota</taxon>
        <taxon>Alphaproteobacteria</taxon>
        <taxon>Acetobacterales</taxon>
        <taxon>Acetobacteraceae</taxon>
        <taxon>Lichenicoccus</taxon>
    </lineage>
</organism>
<evidence type="ECO:0000256" key="10">
    <source>
        <dbReference type="HAMAP-Rule" id="MF_00115"/>
    </source>
</evidence>
<keyword evidence="6 10" id="KW-1133">Transmembrane helix</keyword>
<evidence type="ECO:0000256" key="3">
    <source>
        <dbReference type="ARBA" id="ARBA00022448"/>
    </source>
</evidence>
<evidence type="ECO:0000313" key="12">
    <source>
        <dbReference type="Proteomes" id="UP000305654"/>
    </source>
</evidence>
<comment type="caution">
    <text evidence="11">The sequence shown here is derived from an EMBL/GenBank/DDBJ whole genome shotgun (WGS) entry which is preliminary data.</text>
</comment>
<evidence type="ECO:0000256" key="5">
    <source>
        <dbReference type="ARBA" id="ARBA00022692"/>
    </source>
</evidence>
<comment type="subunit">
    <text evidence="10">Homopentamer.</text>
</comment>
<evidence type="ECO:0000256" key="6">
    <source>
        <dbReference type="ARBA" id="ARBA00022989"/>
    </source>
</evidence>
<reference evidence="11 12" key="1">
    <citation type="submission" date="2019-05" db="EMBL/GenBank/DDBJ databases">
        <authorList>
            <person name="Pankratov T."/>
            <person name="Grouzdev D."/>
        </authorList>
    </citation>
    <scope>NUCLEOTIDE SEQUENCE [LARGE SCALE GENOMIC DNA]</scope>
    <source>
        <strain evidence="11 12">KEBCLARHB70R</strain>
    </source>
</reference>
<dbReference type="SUPFAM" id="SSF81330">
    <property type="entry name" value="Gated mechanosensitive channel"/>
    <property type="match status" value="1"/>
</dbReference>
<evidence type="ECO:0000256" key="4">
    <source>
        <dbReference type="ARBA" id="ARBA00022475"/>
    </source>
</evidence>
<dbReference type="NCBIfam" id="NF001843">
    <property type="entry name" value="PRK00567.1-4"/>
    <property type="match status" value="1"/>
</dbReference>
<evidence type="ECO:0000256" key="8">
    <source>
        <dbReference type="ARBA" id="ARBA00023136"/>
    </source>
</evidence>
<dbReference type="Pfam" id="PF01741">
    <property type="entry name" value="MscL"/>
    <property type="match status" value="1"/>
</dbReference>
<keyword evidence="8 10" id="KW-0472">Membrane</keyword>
<proteinExistence type="inferred from homology"/>
<dbReference type="OrthoDB" id="9810350at2"/>
<comment type="subcellular location">
    <subcellularLocation>
        <location evidence="10">Cell inner membrane</location>
        <topology evidence="10">Multi-pass membrane protein</topology>
    </subcellularLocation>
    <subcellularLocation>
        <location evidence="1">Cell membrane</location>
        <topology evidence="1">Multi-pass membrane protein</topology>
    </subcellularLocation>
</comment>
<keyword evidence="9 10" id="KW-0407">Ion channel</keyword>
<keyword evidence="5 10" id="KW-0812">Transmembrane</keyword>